<evidence type="ECO:0000313" key="3">
    <source>
        <dbReference type="WBParaSite" id="NBR_0001610901-mRNA-1"/>
    </source>
</evidence>
<protein>
    <submittedName>
        <fullName evidence="3">Transposase</fullName>
    </submittedName>
</protein>
<evidence type="ECO:0000313" key="2">
    <source>
        <dbReference type="Proteomes" id="UP000271162"/>
    </source>
</evidence>
<accession>A0A0N4YH01</accession>
<evidence type="ECO:0000313" key="1">
    <source>
        <dbReference type="EMBL" id="VDL79704.1"/>
    </source>
</evidence>
<proteinExistence type="predicted"/>
<dbReference type="WBParaSite" id="NBR_0001610901-mRNA-1">
    <property type="protein sequence ID" value="NBR_0001610901-mRNA-1"/>
    <property type="gene ID" value="NBR_0001610901"/>
</dbReference>
<reference evidence="1 2" key="2">
    <citation type="submission" date="2018-11" db="EMBL/GenBank/DDBJ databases">
        <authorList>
            <consortium name="Pathogen Informatics"/>
        </authorList>
    </citation>
    <scope>NUCLEOTIDE SEQUENCE [LARGE SCALE GENOMIC DNA]</scope>
</reference>
<sequence>MRAPTPCGAVRHDGQISEQDGAIYREQYRKLRDVIRREAYLEMECDDGIQWRWNAMYDVWASPDSPDFSL</sequence>
<dbReference type="EMBL" id="UYSL01022044">
    <property type="protein sequence ID" value="VDL79704.1"/>
    <property type="molecule type" value="Genomic_DNA"/>
</dbReference>
<dbReference type="Proteomes" id="UP000271162">
    <property type="component" value="Unassembled WGS sequence"/>
</dbReference>
<gene>
    <name evidence="1" type="ORF">NBR_LOCUS16110</name>
</gene>
<name>A0A0N4YH01_NIPBR</name>
<organism evidence="3">
    <name type="scientific">Nippostrongylus brasiliensis</name>
    <name type="common">Rat hookworm</name>
    <dbReference type="NCBI Taxonomy" id="27835"/>
    <lineage>
        <taxon>Eukaryota</taxon>
        <taxon>Metazoa</taxon>
        <taxon>Ecdysozoa</taxon>
        <taxon>Nematoda</taxon>
        <taxon>Chromadorea</taxon>
        <taxon>Rhabditida</taxon>
        <taxon>Rhabditina</taxon>
        <taxon>Rhabditomorpha</taxon>
        <taxon>Strongyloidea</taxon>
        <taxon>Heligmosomidae</taxon>
        <taxon>Nippostrongylus</taxon>
    </lineage>
</organism>
<dbReference type="AlphaFoldDB" id="A0A0N4YH01"/>
<keyword evidence="2" id="KW-1185">Reference proteome</keyword>
<reference evidence="3" key="1">
    <citation type="submission" date="2017-02" db="UniProtKB">
        <authorList>
            <consortium name="WormBaseParasite"/>
        </authorList>
    </citation>
    <scope>IDENTIFICATION</scope>
</reference>